<keyword evidence="2" id="KW-1185">Reference proteome</keyword>
<evidence type="ECO:0000313" key="1">
    <source>
        <dbReference type="EMBL" id="ERL55221.1"/>
    </source>
</evidence>
<dbReference type="EMBL" id="AUSW01000033">
    <property type="protein sequence ID" value="ERL55221.1"/>
    <property type="molecule type" value="Genomic_DNA"/>
</dbReference>
<name>U4T4Y1_9GAMM</name>
<accession>U4T4Y1</accession>
<sequence length="70" mass="8064">MQLTQADFDDKVFEFVKAITKATYVATMSPPNQKVVLSYARQFAVAWYEDAEARQEDFQNLINKLASKDK</sequence>
<gene>
    <name evidence="1" type="ORF">M917_1954</name>
</gene>
<evidence type="ECO:0000313" key="2">
    <source>
        <dbReference type="Proteomes" id="UP000016761"/>
    </source>
</evidence>
<organism evidence="1 2">
    <name type="scientific">Psychrobacter aquaticus CMS 56</name>
    <dbReference type="NCBI Taxonomy" id="1354303"/>
    <lineage>
        <taxon>Bacteria</taxon>
        <taxon>Pseudomonadati</taxon>
        <taxon>Pseudomonadota</taxon>
        <taxon>Gammaproteobacteria</taxon>
        <taxon>Moraxellales</taxon>
        <taxon>Moraxellaceae</taxon>
        <taxon>Psychrobacter</taxon>
    </lineage>
</organism>
<dbReference type="Proteomes" id="UP000016761">
    <property type="component" value="Unassembled WGS sequence"/>
</dbReference>
<comment type="caution">
    <text evidence="1">The sequence shown here is derived from an EMBL/GenBank/DDBJ whole genome shotgun (WGS) entry which is preliminary data.</text>
</comment>
<protein>
    <submittedName>
        <fullName evidence="1">Uncharacterized protein</fullName>
    </submittedName>
</protein>
<reference evidence="1 2" key="1">
    <citation type="journal article" date="2013" name="Genome Announc.">
        <title>Draft Genome Sequence of Psychrobacter aquaticus Strain CMS 56T, Isolated from a Cyanobacterial Mat Sample Collected from Water Bodies in the McMurdo Dry Valley Region of Antarctica.</title>
        <authorList>
            <person name="Reddy G.S."/>
            <person name="Ara S."/>
            <person name="Singh A."/>
            <person name="Kumar Pinnaka A."/>
            <person name="Shivaji S."/>
        </authorList>
    </citation>
    <scope>NUCLEOTIDE SEQUENCE [LARGE SCALE GENOMIC DNA]</scope>
    <source>
        <strain evidence="1 2">CMS 56</strain>
    </source>
</reference>
<dbReference type="STRING" id="1354303.M917_1954"/>
<dbReference type="AlphaFoldDB" id="U4T4Y1"/>
<dbReference type="PATRIC" id="fig|1354303.4.peg.1919"/>
<proteinExistence type="predicted"/>
<dbReference type="RefSeq" id="WP_021814579.1">
    <property type="nucleotide sequence ID" value="NZ_AUSW01000033.1"/>
</dbReference>